<dbReference type="STRING" id="553469.SAMN04487947_0773"/>
<dbReference type="Proteomes" id="UP000198531">
    <property type="component" value="Unassembled WGS sequence"/>
</dbReference>
<evidence type="ECO:0000256" key="2">
    <source>
        <dbReference type="ARBA" id="ARBA00022679"/>
    </source>
</evidence>
<dbReference type="OrthoDB" id="96179at2157"/>
<keyword evidence="2" id="KW-0808">Transferase</keyword>
<dbReference type="InterPro" id="IPR052700">
    <property type="entry name" value="Carb_kinase_PfkB-like"/>
</dbReference>
<dbReference type="GO" id="GO:0016301">
    <property type="term" value="F:kinase activity"/>
    <property type="evidence" value="ECO:0007669"/>
    <property type="project" value="UniProtKB-KW"/>
</dbReference>
<dbReference type="InterPro" id="IPR029056">
    <property type="entry name" value="Ribokinase-like"/>
</dbReference>
<dbReference type="CDD" id="cd01166">
    <property type="entry name" value="KdgK"/>
    <property type="match status" value="1"/>
</dbReference>
<comment type="similarity">
    <text evidence="1">Belongs to the carbohydrate kinase PfkB family.</text>
</comment>
<dbReference type="RefSeq" id="WP_089804755.1">
    <property type="nucleotide sequence ID" value="NZ_FOYT01000001.1"/>
</dbReference>
<reference evidence="6" key="1">
    <citation type="submission" date="2016-10" db="EMBL/GenBank/DDBJ databases">
        <authorList>
            <person name="Varghese N."/>
            <person name="Submissions S."/>
        </authorList>
    </citation>
    <scope>NUCLEOTIDE SEQUENCE [LARGE SCALE GENOMIC DNA]</scope>
    <source>
        <strain evidence="6">CGMCC 1.7736</strain>
    </source>
</reference>
<keyword evidence="6" id="KW-1185">Reference proteome</keyword>
<accession>A0A1I6G987</accession>
<name>A0A1I6G987_9EURY</name>
<keyword evidence="3 5" id="KW-0418">Kinase</keyword>
<dbReference type="PANTHER" id="PTHR43320:SF2">
    <property type="entry name" value="2-DEHYDRO-3-DEOXYGLUCONOKINASE_2-DEHYDRO-3-DEOXYGALACTONOKINASE"/>
    <property type="match status" value="1"/>
</dbReference>
<feature type="domain" description="Carbohydrate kinase PfkB" evidence="4">
    <location>
        <begin position="1"/>
        <end position="293"/>
    </location>
</feature>
<dbReference type="Pfam" id="PF00294">
    <property type="entry name" value="PfkB"/>
    <property type="match status" value="1"/>
</dbReference>
<dbReference type="AlphaFoldDB" id="A0A1I6G987"/>
<evidence type="ECO:0000313" key="5">
    <source>
        <dbReference type="EMBL" id="SFR38753.1"/>
    </source>
</evidence>
<gene>
    <name evidence="5" type="ORF">SAMN04487947_0773</name>
</gene>
<evidence type="ECO:0000256" key="3">
    <source>
        <dbReference type="ARBA" id="ARBA00022777"/>
    </source>
</evidence>
<dbReference type="EMBL" id="FOYT01000001">
    <property type="protein sequence ID" value="SFR38753.1"/>
    <property type="molecule type" value="Genomic_DNA"/>
</dbReference>
<organism evidence="5 6">
    <name type="scientific">Halogeometricum rufum</name>
    <dbReference type="NCBI Taxonomy" id="553469"/>
    <lineage>
        <taxon>Archaea</taxon>
        <taxon>Methanobacteriati</taxon>
        <taxon>Methanobacteriota</taxon>
        <taxon>Stenosarchaea group</taxon>
        <taxon>Halobacteria</taxon>
        <taxon>Halobacteriales</taxon>
        <taxon>Haloferacaceae</taxon>
        <taxon>Halogeometricum</taxon>
    </lineage>
</organism>
<dbReference type="InterPro" id="IPR054871">
    <property type="entry name" value="KDG_KDGal_kin_Halo"/>
</dbReference>
<dbReference type="Gene3D" id="3.40.1190.20">
    <property type="match status" value="1"/>
</dbReference>
<dbReference type="PANTHER" id="PTHR43320">
    <property type="entry name" value="SUGAR KINASE"/>
    <property type="match status" value="1"/>
</dbReference>
<protein>
    <submittedName>
        <fullName evidence="5">2-keto-3-deoxygluconate kinase</fullName>
    </submittedName>
</protein>
<dbReference type="InterPro" id="IPR011611">
    <property type="entry name" value="PfkB_dom"/>
</dbReference>
<evidence type="ECO:0000259" key="4">
    <source>
        <dbReference type="Pfam" id="PF00294"/>
    </source>
</evidence>
<evidence type="ECO:0000256" key="1">
    <source>
        <dbReference type="ARBA" id="ARBA00010688"/>
    </source>
</evidence>
<dbReference type="PRINTS" id="PR00990">
    <property type="entry name" value="RIBOKINASE"/>
</dbReference>
<dbReference type="InterPro" id="IPR002139">
    <property type="entry name" value="Ribo/fructo_kinase"/>
</dbReference>
<dbReference type="SUPFAM" id="SSF53613">
    <property type="entry name" value="Ribokinase-like"/>
    <property type="match status" value="1"/>
</dbReference>
<proteinExistence type="inferred from homology"/>
<sequence>MTDIVTFGETMLRLSPPRGDRLERTGELDVQAGGAESNVAVAAARLGCDAVWLSKLPDSPLGRRVVSELRSHGVRTGIAWDDSGETRMGTYYLEHGGDPRGTNVIYDRSGAAVTTAKPDELPRGAVRNAEVFYTSGITPALSSTLAETTASLLETAQDADTTTAFDLNYRSKLWTPEEAGEKYESLFSHVDVLVGAERDIEACLGRSGDPADVARELADEYDFETAIVTLSDEGSVAVHDGEVYEQGVYAAETFDAIGTGDAFVGGFLANRLDGGDVPSSLAYGAATASLKRTIDGDLAVVTPEEVAAVVEEDADAISR</sequence>
<dbReference type="NCBIfam" id="NF041332">
    <property type="entry name" value="KDG_KDGal_kin_Halo"/>
    <property type="match status" value="1"/>
</dbReference>
<evidence type="ECO:0000313" key="6">
    <source>
        <dbReference type="Proteomes" id="UP000198531"/>
    </source>
</evidence>